<evidence type="ECO:0000313" key="3">
    <source>
        <dbReference type="Proteomes" id="UP001215598"/>
    </source>
</evidence>
<dbReference type="Proteomes" id="UP001215598">
    <property type="component" value="Unassembled WGS sequence"/>
</dbReference>
<proteinExistence type="predicted"/>
<organism evidence="2 3">
    <name type="scientific">Mycena metata</name>
    <dbReference type="NCBI Taxonomy" id="1033252"/>
    <lineage>
        <taxon>Eukaryota</taxon>
        <taxon>Fungi</taxon>
        <taxon>Dikarya</taxon>
        <taxon>Basidiomycota</taxon>
        <taxon>Agaricomycotina</taxon>
        <taxon>Agaricomycetes</taxon>
        <taxon>Agaricomycetidae</taxon>
        <taxon>Agaricales</taxon>
        <taxon>Marasmiineae</taxon>
        <taxon>Mycenaceae</taxon>
        <taxon>Mycena</taxon>
    </lineage>
</organism>
<feature type="compositionally biased region" description="Polar residues" evidence="1">
    <location>
        <begin position="267"/>
        <end position="277"/>
    </location>
</feature>
<comment type="caution">
    <text evidence="2">The sequence shown here is derived from an EMBL/GenBank/DDBJ whole genome shotgun (WGS) entry which is preliminary data.</text>
</comment>
<name>A0AAD7JGJ9_9AGAR</name>
<protein>
    <submittedName>
        <fullName evidence="2">Uncharacterized protein</fullName>
    </submittedName>
</protein>
<feature type="compositionally biased region" description="Low complexity" evidence="1">
    <location>
        <begin position="180"/>
        <end position="216"/>
    </location>
</feature>
<dbReference type="AlphaFoldDB" id="A0AAD7JGJ9"/>
<evidence type="ECO:0000256" key="1">
    <source>
        <dbReference type="SAM" id="MobiDB-lite"/>
    </source>
</evidence>
<feature type="region of interest" description="Disordered" evidence="1">
    <location>
        <begin position="173"/>
        <end position="216"/>
    </location>
</feature>
<feature type="region of interest" description="Disordered" evidence="1">
    <location>
        <begin position="245"/>
        <end position="277"/>
    </location>
</feature>
<reference evidence="2" key="1">
    <citation type="submission" date="2023-03" db="EMBL/GenBank/DDBJ databases">
        <title>Massive genome expansion in bonnet fungi (Mycena s.s.) driven by repeated elements and novel gene families across ecological guilds.</title>
        <authorList>
            <consortium name="Lawrence Berkeley National Laboratory"/>
            <person name="Harder C.B."/>
            <person name="Miyauchi S."/>
            <person name="Viragh M."/>
            <person name="Kuo A."/>
            <person name="Thoen E."/>
            <person name="Andreopoulos B."/>
            <person name="Lu D."/>
            <person name="Skrede I."/>
            <person name="Drula E."/>
            <person name="Henrissat B."/>
            <person name="Morin E."/>
            <person name="Kohler A."/>
            <person name="Barry K."/>
            <person name="LaButti K."/>
            <person name="Morin E."/>
            <person name="Salamov A."/>
            <person name="Lipzen A."/>
            <person name="Mereny Z."/>
            <person name="Hegedus B."/>
            <person name="Baldrian P."/>
            <person name="Stursova M."/>
            <person name="Weitz H."/>
            <person name="Taylor A."/>
            <person name="Grigoriev I.V."/>
            <person name="Nagy L.G."/>
            <person name="Martin F."/>
            <person name="Kauserud H."/>
        </authorList>
    </citation>
    <scope>NUCLEOTIDE SEQUENCE</scope>
    <source>
        <strain evidence="2">CBHHK182m</strain>
    </source>
</reference>
<gene>
    <name evidence="2" type="ORF">B0H16DRAFT_1805810</name>
</gene>
<accession>A0AAD7JGJ9</accession>
<feature type="region of interest" description="Disordered" evidence="1">
    <location>
        <begin position="141"/>
        <end position="160"/>
    </location>
</feature>
<dbReference type="EMBL" id="JARKIB010000031">
    <property type="protein sequence ID" value="KAJ7762981.1"/>
    <property type="molecule type" value="Genomic_DNA"/>
</dbReference>
<keyword evidence="3" id="KW-1185">Reference proteome</keyword>
<evidence type="ECO:0000313" key="2">
    <source>
        <dbReference type="EMBL" id="KAJ7762981.1"/>
    </source>
</evidence>
<sequence>MLADVPPPTTHSVPKPQRLRLMRSTRKLTAILGTTPFLVDRLESMPLSPSPSPLEPANSAAIPSIISVLSGEDRAERDSVALMPAPSSTSSSHPHRPTLLLRINTARANATRRQSNSHSHSQAWGRPASIALPLPSPLSPISPSWADSENGTGAAAARRKKMARLTRTLGENVPPELVFPSGAPSASTASALPRPRTPRTPCTPRSSISSVATATAAEEKPYPLDLAEESEDSLPSPVLFKSATDLGAGRHSTSSSASERWLPSSLRRASSQQYRNQQVVRRMETGWVGEWNRDEETVVRGLRELK</sequence>